<reference evidence="2 3" key="1">
    <citation type="submission" date="2022-05" db="EMBL/GenBank/DDBJ databases">
        <title>A multi-omics perspective on studying reproductive biology in Daphnia sinensis.</title>
        <authorList>
            <person name="Jia J."/>
        </authorList>
    </citation>
    <scope>NUCLEOTIDE SEQUENCE [LARGE SCALE GENOMIC DNA]</scope>
    <source>
        <strain evidence="2 3">WSL</strain>
    </source>
</reference>
<dbReference type="AlphaFoldDB" id="A0AAD5KLI8"/>
<sequence>MSSCDTRESCRVGGVNVSTFFIRGFLKKENRYVYRIPQILLTSAKQGRVKKKRPLVDDEGAKDPTDFNRPQWSKMDVTESMMKRAMQIRKKRAGFNTWLFFTLPPPSPNACAKNRKAGRTNRMQNRMFVCWPLEALRSIDVRQGYNVRLPNRTHKHRHVVTNKSKTWMMTGWVLRNVRPYHGRVEKRFFFAYKKPSSWARHVSPRALELYVWPGHTTTEGIF</sequence>
<name>A0AAD5KLI8_9CRUS</name>
<evidence type="ECO:0000313" key="3">
    <source>
        <dbReference type="Proteomes" id="UP000820818"/>
    </source>
</evidence>
<evidence type="ECO:0000313" key="2">
    <source>
        <dbReference type="EMBL" id="KAI9554317.1"/>
    </source>
</evidence>
<organism evidence="2 3">
    <name type="scientific">Daphnia sinensis</name>
    <dbReference type="NCBI Taxonomy" id="1820382"/>
    <lineage>
        <taxon>Eukaryota</taxon>
        <taxon>Metazoa</taxon>
        <taxon>Ecdysozoa</taxon>
        <taxon>Arthropoda</taxon>
        <taxon>Crustacea</taxon>
        <taxon>Branchiopoda</taxon>
        <taxon>Diplostraca</taxon>
        <taxon>Cladocera</taxon>
        <taxon>Anomopoda</taxon>
        <taxon>Daphniidae</taxon>
        <taxon>Daphnia</taxon>
        <taxon>Daphnia similis group</taxon>
    </lineage>
</organism>
<protein>
    <submittedName>
        <fullName evidence="2">Uncharacterized protein</fullName>
    </submittedName>
</protein>
<dbReference type="EMBL" id="WJBH02000008">
    <property type="protein sequence ID" value="KAI9554317.1"/>
    <property type="molecule type" value="Genomic_DNA"/>
</dbReference>
<feature type="compositionally biased region" description="Basic and acidic residues" evidence="1">
    <location>
        <begin position="54"/>
        <end position="66"/>
    </location>
</feature>
<comment type="caution">
    <text evidence="2">The sequence shown here is derived from an EMBL/GenBank/DDBJ whole genome shotgun (WGS) entry which is preliminary data.</text>
</comment>
<dbReference type="Proteomes" id="UP000820818">
    <property type="component" value="Linkage Group LG8"/>
</dbReference>
<keyword evidence="3" id="KW-1185">Reference proteome</keyword>
<feature type="region of interest" description="Disordered" evidence="1">
    <location>
        <begin position="51"/>
        <end position="71"/>
    </location>
</feature>
<proteinExistence type="predicted"/>
<evidence type="ECO:0000256" key="1">
    <source>
        <dbReference type="SAM" id="MobiDB-lite"/>
    </source>
</evidence>
<accession>A0AAD5KLI8</accession>
<gene>
    <name evidence="2" type="ORF">GHT06_019589</name>
</gene>